<reference evidence="1" key="2">
    <citation type="submission" date="2004-02" db="EMBL/GenBank/DDBJ databases">
        <authorList>
            <consortium name="Genoscope"/>
            <consortium name="Whitehead Institute Centre for Genome Research"/>
        </authorList>
    </citation>
    <scope>NUCLEOTIDE SEQUENCE</scope>
</reference>
<dbReference type="AlphaFoldDB" id="Q4RCL2"/>
<organism evidence="1">
    <name type="scientific">Tetraodon nigroviridis</name>
    <name type="common">Spotted green pufferfish</name>
    <name type="synonym">Chelonodon nigroviridis</name>
    <dbReference type="NCBI Taxonomy" id="99883"/>
    <lineage>
        <taxon>Eukaryota</taxon>
        <taxon>Metazoa</taxon>
        <taxon>Chordata</taxon>
        <taxon>Craniata</taxon>
        <taxon>Vertebrata</taxon>
        <taxon>Euteleostomi</taxon>
        <taxon>Actinopterygii</taxon>
        <taxon>Neopterygii</taxon>
        <taxon>Teleostei</taxon>
        <taxon>Neoteleostei</taxon>
        <taxon>Acanthomorphata</taxon>
        <taxon>Eupercaria</taxon>
        <taxon>Tetraodontiformes</taxon>
        <taxon>Tetradontoidea</taxon>
        <taxon>Tetraodontidae</taxon>
        <taxon>Tetraodon</taxon>
    </lineage>
</organism>
<evidence type="ECO:0000313" key="1">
    <source>
        <dbReference type="EMBL" id="CAG13871.1"/>
    </source>
</evidence>
<dbReference type="EMBL" id="CAAE01018625">
    <property type="protein sequence ID" value="CAG13871.1"/>
    <property type="molecule type" value="Genomic_DNA"/>
</dbReference>
<proteinExistence type="predicted"/>
<feature type="non-terminal residue" evidence="1">
    <location>
        <position position="1"/>
    </location>
</feature>
<gene>
    <name evidence="1" type="ORF">GSTENG00038553001</name>
</gene>
<reference evidence="1" key="1">
    <citation type="journal article" date="2004" name="Nature">
        <title>Genome duplication in the teleost fish Tetraodon nigroviridis reveals the early vertebrate proto-karyotype.</title>
        <authorList>
            <person name="Jaillon O."/>
            <person name="Aury J.-M."/>
            <person name="Brunet F."/>
            <person name="Petit J.-L."/>
            <person name="Stange-Thomann N."/>
            <person name="Mauceli E."/>
            <person name="Bouneau L."/>
            <person name="Fischer C."/>
            <person name="Ozouf-Costaz C."/>
            <person name="Bernot A."/>
            <person name="Nicaud S."/>
            <person name="Jaffe D."/>
            <person name="Fisher S."/>
            <person name="Lutfalla G."/>
            <person name="Dossat C."/>
            <person name="Segurens B."/>
            <person name="Dasilva C."/>
            <person name="Salanoubat M."/>
            <person name="Levy M."/>
            <person name="Boudet N."/>
            <person name="Castellano S."/>
            <person name="Anthouard V."/>
            <person name="Jubin C."/>
            <person name="Castelli V."/>
            <person name="Katinka M."/>
            <person name="Vacherie B."/>
            <person name="Biemont C."/>
            <person name="Skalli Z."/>
            <person name="Cattolico L."/>
            <person name="Poulain J."/>
            <person name="De Berardinis V."/>
            <person name="Cruaud C."/>
            <person name="Duprat S."/>
            <person name="Brottier P."/>
            <person name="Coutanceau J.-P."/>
            <person name="Gouzy J."/>
            <person name="Parra G."/>
            <person name="Lardier G."/>
            <person name="Chapple C."/>
            <person name="McKernan K.J."/>
            <person name="McEwan P."/>
            <person name="Bosak S."/>
            <person name="Kellis M."/>
            <person name="Volff J.-N."/>
            <person name="Guigo R."/>
            <person name="Zody M.C."/>
            <person name="Mesirov J."/>
            <person name="Lindblad-Toh K."/>
            <person name="Birren B."/>
            <person name="Nusbaum C."/>
            <person name="Kahn D."/>
            <person name="Robinson-Rechavi M."/>
            <person name="Laudet V."/>
            <person name="Schachter V."/>
            <person name="Quetier F."/>
            <person name="Saurin W."/>
            <person name="Scarpelli C."/>
            <person name="Wincker P."/>
            <person name="Lander E.S."/>
            <person name="Weissenbach J."/>
            <person name="Roest Crollius H."/>
        </authorList>
    </citation>
    <scope>NUCLEOTIDE SEQUENCE [LARGE SCALE GENOMIC DNA]</scope>
</reference>
<dbReference type="KEGG" id="tng:GSTEN00038553G001"/>
<name>Q4RCL2_TETNG</name>
<accession>Q4RCL2</accession>
<protein>
    <submittedName>
        <fullName evidence="1">Chromosome undetermined SCAF18625, whole genome shotgun sequence</fullName>
    </submittedName>
</protein>
<sequence>TRHCPSLSRWGTCHPKPELSGAVFGVKD</sequence>